<dbReference type="InterPro" id="IPR019775">
    <property type="entry name" value="WD40_repeat_CS"/>
</dbReference>
<feature type="repeat" description="WD" evidence="3">
    <location>
        <begin position="61"/>
        <end position="104"/>
    </location>
</feature>
<evidence type="ECO:0000313" key="5">
    <source>
        <dbReference type="Proteomes" id="UP000023152"/>
    </source>
</evidence>
<dbReference type="InterPro" id="IPR036322">
    <property type="entry name" value="WD40_repeat_dom_sf"/>
</dbReference>
<name>X6NZ45_RETFI</name>
<keyword evidence="4" id="KW-0418">Kinase</keyword>
<evidence type="ECO:0000313" key="4">
    <source>
        <dbReference type="EMBL" id="ETO31580.1"/>
    </source>
</evidence>
<keyword evidence="5" id="KW-1185">Reference proteome</keyword>
<keyword evidence="4" id="KW-0808">Transferase</keyword>
<proteinExistence type="predicted"/>
<dbReference type="PROSITE" id="PS50082">
    <property type="entry name" value="WD_REPEATS_2"/>
    <property type="match status" value="2"/>
</dbReference>
<dbReference type="GO" id="GO:0004674">
    <property type="term" value="F:protein serine/threonine kinase activity"/>
    <property type="evidence" value="ECO:0007669"/>
    <property type="project" value="UniProtKB-KW"/>
</dbReference>
<dbReference type="PANTHER" id="PTHR19879">
    <property type="entry name" value="TRANSCRIPTION INITIATION FACTOR TFIID"/>
    <property type="match status" value="1"/>
</dbReference>
<evidence type="ECO:0000256" key="3">
    <source>
        <dbReference type="PROSITE-ProRule" id="PRU00221"/>
    </source>
</evidence>
<dbReference type="AlphaFoldDB" id="X6NZ45"/>
<dbReference type="PRINTS" id="PR00320">
    <property type="entry name" value="GPROTEINBRPT"/>
</dbReference>
<sequence>MQLSLIKEREEEIQLIIQYWIRILKIKLGWIHNFDKLVVNYTSAIFMLITFHSSSKLLKTLTGHTDRINSIDYSSFDDNQLLCSGSDDKTVRVWDIENNKQIQSFNGHSSYVYCVKFSPYHYYNHHRNIICSSSYDICFWDFKNNQQLKLFKGHTGGINGIEFSSFSNGRYLCSGSADKTVRLWDIETSKSLHIFNGHEGCVLCVDISSLQSNNNNNNNNNNINVINVFVYGILKQPNNLLYLKDMKIM</sequence>
<dbReference type="EMBL" id="ASPP01004831">
    <property type="protein sequence ID" value="ETO31580.1"/>
    <property type="molecule type" value="Genomic_DNA"/>
</dbReference>
<feature type="repeat" description="WD" evidence="3">
    <location>
        <begin position="151"/>
        <end position="194"/>
    </location>
</feature>
<dbReference type="PROSITE" id="PS00678">
    <property type="entry name" value="WD_REPEATS_1"/>
    <property type="match status" value="2"/>
</dbReference>
<evidence type="ECO:0000256" key="2">
    <source>
        <dbReference type="ARBA" id="ARBA00022737"/>
    </source>
</evidence>
<keyword evidence="4" id="KW-0723">Serine/threonine-protein kinase</keyword>
<dbReference type="Pfam" id="PF00400">
    <property type="entry name" value="WD40"/>
    <property type="match status" value="3"/>
</dbReference>
<dbReference type="PANTHER" id="PTHR19879:SF9">
    <property type="entry name" value="TRANSCRIPTION INITIATION FACTOR TFIID SUBUNIT 5"/>
    <property type="match status" value="1"/>
</dbReference>
<accession>X6NZ45</accession>
<evidence type="ECO:0000256" key="1">
    <source>
        <dbReference type="ARBA" id="ARBA00022574"/>
    </source>
</evidence>
<dbReference type="InterPro" id="IPR001680">
    <property type="entry name" value="WD40_rpt"/>
</dbReference>
<dbReference type="OrthoDB" id="674604at2759"/>
<dbReference type="InterPro" id="IPR020472">
    <property type="entry name" value="WD40_PAC1"/>
</dbReference>
<dbReference type="SMART" id="SM00320">
    <property type="entry name" value="WD40"/>
    <property type="match status" value="4"/>
</dbReference>
<comment type="caution">
    <text evidence="4">The sequence shown here is derived from an EMBL/GenBank/DDBJ whole genome shotgun (WGS) entry which is preliminary data.</text>
</comment>
<dbReference type="PROSITE" id="PS50294">
    <property type="entry name" value="WD_REPEATS_REGION"/>
    <property type="match status" value="2"/>
</dbReference>
<dbReference type="SUPFAM" id="SSF50978">
    <property type="entry name" value="WD40 repeat-like"/>
    <property type="match status" value="1"/>
</dbReference>
<organism evidence="4 5">
    <name type="scientific">Reticulomyxa filosa</name>
    <dbReference type="NCBI Taxonomy" id="46433"/>
    <lineage>
        <taxon>Eukaryota</taxon>
        <taxon>Sar</taxon>
        <taxon>Rhizaria</taxon>
        <taxon>Retaria</taxon>
        <taxon>Foraminifera</taxon>
        <taxon>Monothalamids</taxon>
        <taxon>Reticulomyxidae</taxon>
        <taxon>Reticulomyxa</taxon>
    </lineage>
</organism>
<gene>
    <name evidence="4" type="ORF">RFI_05540</name>
</gene>
<dbReference type="CDD" id="cd00200">
    <property type="entry name" value="WD40"/>
    <property type="match status" value="1"/>
</dbReference>
<reference evidence="4 5" key="1">
    <citation type="journal article" date="2013" name="Curr. Biol.">
        <title>The Genome of the Foraminiferan Reticulomyxa filosa.</title>
        <authorList>
            <person name="Glockner G."/>
            <person name="Hulsmann N."/>
            <person name="Schleicher M."/>
            <person name="Noegel A.A."/>
            <person name="Eichinger L."/>
            <person name="Gallinger C."/>
            <person name="Pawlowski J."/>
            <person name="Sierra R."/>
            <person name="Euteneuer U."/>
            <person name="Pillet L."/>
            <person name="Moustafa A."/>
            <person name="Platzer M."/>
            <person name="Groth M."/>
            <person name="Szafranski K."/>
            <person name="Schliwa M."/>
        </authorList>
    </citation>
    <scope>NUCLEOTIDE SEQUENCE [LARGE SCALE GENOMIC DNA]</scope>
</reference>
<dbReference type="InterPro" id="IPR015943">
    <property type="entry name" value="WD40/YVTN_repeat-like_dom_sf"/>
</dbReference>
<protein>
    <submittedName>
        <fullName evidence="4">Serine/Threonine protein kinase</fullName>
    </submittedName>
</protein>
<keyword evidence="2" id="KW-0677">Repeat</keyword>
<keyword evidence="1 3" id="KW-0853">WD repeat</keyword>
<dbReference type="Proteomes" id="UP000023152">
    <property type="component" value="Unassembled WGS sequence"/>
</dbReference>
<dbReference type="Gene3D" id="2.130.10.10">
    <property type="entry name" value="YVTN repeat-like/Quinoprotein amine dehydrogenase"/>
    <property type="match status" value="1"/>
</dbReference>